<dbReference type="InterPro" id="IPR029070">
    <property type="entry name" value="Chitinase_insertion_sf"/>
</dbReference>
<keyword evidence="12" id="KW-1185">Reference proteome</keyword>
<evidence type="ECO:0000256" key="2">
    <source>
        <dbReference type="ARBA" id="ARBA00012729"/>
    </source>
</evidence>
<dbReference type="SMART" id="SM00636">
    <property type="entry name" value="Glyco_18"/>
    <property type="match status" value="1"/>
</dbReference>
<dbReference type="Gene3D" id="3.10.50.10">
    <property type="match status" value="1"/>
</dbReference>
<dbReference type="InterPro" id="IPR011583">
    <property type="entry name" value="Chitinase_II/V-like_cat"/>
</dbReference>
<reference evidence="11" key="1">
    <citation type="journal article" date="2021" name="Open Biol.">
        <title>Shared evolutionary footprints suggest mitochondrial oxidative damage underlies multiple complex I losses in fungi.</title>
        <authorList>
            <person name="Schikora-Tamarit M.A."/>
            <person name="Marcet-Houben M."/>
            <person name="Nosek J."/>
            <person name="Gabaldon T."/>
        </authorList>
    </citation>
    <scope>NUCLEOTIDE SEQUENCE</scope>
    <source>
        <strain evidence="11">CBS2887</strain>
    </source>
</reference>
<dbReference type="Gene3D" id="3.20.20.80">
    <property type="entry name" value="Glycosidases"/>
    <property type="match status" value="1"/>
</dbReference>
<comment type="caution">
    <text evidence="11">The sequence shown here is derived from an EMBL/GenBank/DDBJ whole genome shotgun (WGS) entry which is preliminary data.</text>
</comment>
<evidence type="ECO:0000313" key="12">
    <source>
        <dbReference type="Proteomes" id="UP000774326"/>
    </source>
</evidence>
<accession>A0A9P8TSA8</accession>
<evidence type="ECO:0000256" key="6">
    <source>
        <dbReference type="ARBA" id="ARBA00023295"/>
    </source>
</evidence>
<dbReference type="OrthoDB" id="76388at2759"/>
<dbReference type="InterPro" id="IPR017853">
    <property type="entry name" value="GH"/>
</dbReference>
<evidence type="ECO:0000256" key="9">
    <source>
        <dbReference type="RuleBase" id="RU004453"/>
    </source>
</evidence>
<dbReference type="PANTHER" id="PTHR11177">
    <property type="entry name" value="CHITINASE"/>
    <property type="match status" value="1"/>
</dbReference>
<evidence type="ECO:0000256" key="4">
    <source>
        <dbReference type="ARBA" id="ARBA00023024"/>
    </source>
</evidence>
<dbReference type="EMBL" id="JAEUBG010000154">
    <property type="protein sequence ID" value="KAH3688789.1"/>
    <property type="molecule type" value="Genomic_DNA"/>
</dbReference>
<dbReference type="Pfam" id="PF00704">
    <property type="entry name" value="Glyco_hydro_18"/>
    <property type="match status" value="1"/>
</dbReference>
<dbReference type="SUPFAM" id="SSF54556">
    <property type="entry name" value="Chitinase insertion domain"/>
    <property type="match status" value="1"/>
</dbReference>
<keyword evidence="3 8" id="KW-0378">Hydrolase</keyword>
<dbReference type="GO" id="GO:0006032">
    <property type="term" value="P:chitin catabolic process"/>
    <property type="evidence" value="ECO:0007669"/>
    <property type="project" value="UniProtKB-KW"/>
</dbReference>
<comment type="similarity">
    <text evidence="9">Belongs to the glycosyl hydrolase 18 family.</text>
</comment>
<organism evidence="11 12">
    <name type="scientific">Wickerhamomyces pijperi</name>
    <name type="common">Yeast</name>
    <name type="synonym">Pichia pijperi</name>
    <dbReference type="NCBI Taxonomy" id="599730"/>
    <lineage>
        <taxon>Eukaryota</taxon>
        <taxon>Fungi</taxon>
        <taxon>Dikarya</taxon>
        <taxon>Ascomycota</taxon>
        <taxon>Saccharomycotina</taxon>
        <taxon>Saccharomycetes</taxon>
        <taxon>Phaffomycetales</taxon>
        <taxon>Wickerhamomycetaceae</taxon>
        <taxon>Wickerhamomyces</taxon>
    </lineage>
</organism>
<keyword evidence="7" id="KW-0624">Polysaccharide degradation</keyword>
<dbReference type="InterPro" id="IPR001223">
    <property type="entry name" value="Glyco_hydro18_cat"/>
</dbReference>
<dbReference type="InterPro" id="IPR001579">
    <property type="entry name" value="Glyco_hydro_18_chit_AS"/>
</dbReference>
<evidence type="ECO:0000313" key="11">
    <source>
        <dbReference type="EMBL" id="KAH3688789.1"/>
    </source>
</evidence>
<evidence type="ECO:0000259" key="10">
    <source>
        <dbReference type="PROSITE" id="PS51910"/>
    </source>
</evidence>
<comment type="catalytic activity">
    <reaction evidence="1">
        <text>Random endo-hydrolysis of N-acetyl-beta-D-glucosaminide (1-&gt;4)-beta-linkages in chitin and chitodextrins.</text>
        <dbReference type="EC" id="3.2.1.14"/>
    </reaction>
</comment>
<dbReference type="InterPro" id="IPR050314">
    <property type="entry name" value="Glycosyl_Hydrlase_18"/>
</dbReference>
<dbReference type="PANTHER" id="PTHR11177:SF317">
    <property type="entry name" value="CHITINASE 12-RELATED"/>
    <property type="match status" value="1"/>
</dbReference>
<dbReference type="GO" id="GO:0000272">
    <property type="term" value="P:polysaccharide catabolic process"/>
    <property type="evidence" value="ECO:0007669"/>
    <property type="project" value="UniProtKB-KW"/>
</dbReference>
<reference evidence="11" key="2">
    <citation type="submission" date="2021-01" db="EMBL/GenBank/DDBJ databases">
        <authorList>
            <person name="Schikora-Tamarit M.A."/>
        </authorList>
    </citation>
    <scope>NUCLEOTIDE SEQUENCE</scope>
    <source>
        <strain evidence="11">CBS2887</strain>
    </source>
</reference>
<feature type="domain" description="GH18" evidence="10">
    <location>
        <begin position="34"/>
        <end position="416"/>
    </location>
</feature>
<dbReference type="AlphaFoldDB" id="A0A9P8TSA8"/>
<dbReference type="Proteomes" id="UP000774326">
    <property type="component" value="Unassembled WGS sequence"/>
</dbReference>
<evidence type="ECO:0000256" key="7">
    <source>
        <dbReference type="ARBA" id="ARBA00023326"/>
    </source>
</evidence>
<name>A0A9P8TSA8_WICPI</name>
<dbReference type="PROSITE" id="PS51910">
    <property type="entry name" value="GH18_2"/>
    <property type="match status" value="1"/>
</dbReference>
<sequence>MLFKKLIRSFAIGSESSDTAKSTPPTSHTSQKGKRTCVYFTSWSIYEERNHFPQDIPLDYATNVFLAFANIDSKTGEVSLGDKYADLEYEFKPSEESGLHQKVHGIVRKFVELQTVKYPHIKISLSIGGWSNRENFSKGLNTETKLLRFIDSSIKLVKELGINGIDLDWEYPQNIHEGKIYLQVIKSLRERLREMEMVQFGQIRDSYLLTIASPAFEDKLQYFNLSEMDKFLSFWNLMTYDFAGEWSEKAGYHCNLFNSADGEDEDALCADDGVKYLLKHGIPSEKIVLGMANYGRSFTNTKGLGHDFNGVGRGSSDEGGIWNYNVIIKSFKPSEIFYDAKACSAYVYSHECKLGKNHPEKNLFIGFDNVESVKRKAQYVKSMKLGGGMWWESCGDDYQDEDLCLLKTFVKGLGGKEQLLRE</sequence>
<protein>
    <recommendedName>
        <fullName evidence="2">chitinase</fullName>
        <ecNumber evidence="2">3.2.1.14</ecNumber>
    </recommendedName>
</protein>
<dbReference type="GO" id="GO:0008061">
    <property type="term" value="F:chitin binding"/>
    <property type="evidence" value="ECO:0007669"/>
    <property type="project" value="InterPro"/>
</dbReference>
<keyword evidence="5" id="KW-0119">Carbohydrate metabolism</keyword>
<gene>
    <name evidence="11" type="ORF">WICPIJ_000233</name>
</gene>
<dbReference type="CDD" id="cd06548">
    <property type="entry name" value="GH18_chitinase"/>
    <property type="match status" value="1"/>
</dbReference>
<dbReference type="GO" id="GO:0005576">
    <property type="term" value="C:extracellular region"/>
    <property type="evidence" value="ECO:0007669"/>
    <property type="project" value="TreeGrafter"/>
</dbReference>
<proteinExistence type="inferred from homology"/>
<dbReference type="PROSITE" id="PS01095">
    <property type="entry name" value="GH18_1"/>
    <property type="match status" value="1"/>
</dbReference>
<keyword evidence="4" id="KW-0146">Chitin degradation</keyword>
<evidence type="ECO:0000256" key="1">
    <source>
        <dbReference type="ARBA" id="ARBA00000822"/>
    </source>
</evidence>
<dbReference type="SUPFAM" id="SSF51445">
    <property type="entry name" value="(Trans)glycosidases"/>
    <property type="match status" value="1"/>
</dbReference>
<keyword evidence="6 8" id="KW-0326">Glycosidase</keyword>
<evidence type="ECO:0000256" key="3">
    <source>
        <dbReference type="ARBA" id="ARBA00022801"/>
    </source>
</evidence>
<dbReference type="GO" id="GO:0008843">
    <property type="term" value="F:endochitinase activity"/>
    <property type="evidence" value="ECO:0007669"/>
    <property type="project" value="UniProtKB-EC"/>
</dbReference>
<dbReference type="EC" id="3.2.1.14" evidence="2"/>
<evidence type="ECO:0000256" key="5">
    <source>
        <dbReference type="ARBA" id="ARBA00023277"/>
    </source>
</evidence>
<evidence type="ECO:0000256" key="8">
    <source>
        <dbReference type="RuleBase" id="RU000489"/>
    </source>
</evidence>